<feature type="transmembrane region" description="Helical" evidence="2">
    <location>
        <begin position="583"/>
        <end position="604"/>
    </location>
</feature>
<keyword evidence="2" id="KW-0812">Transmembrane</keyword>
<evidence type="ECO:0000313" key="5">
    <source>
        <dbReference type="RefSeq" id="XP_017311009.1"/>
    </source>
</evidence>
<feature type="region of interest" description="Disordered" evidence="1">
    <location>
        <begin position="500"/>
        <end position="548"/>
    </location>
</feature>
<accession>A0A2D0PY98</accession>
<name>A0A2D0PY98_ICTPU</name>
<keyword evidence="2" id="KW-0472">Membrane</keyword>
<evidence type="ECO:0000256" key="1">
    <source>
        <dbReference type="SAM" id="MobiDB-lite"/>
    </source>
</evidence>
<feature type="compositionally biased region" description="Polar residues" evidence="1">
    <location>
        <begin position="404"/>
        <end position="414"/>
    </location>
</feature>
<protein>
    <submittedName>
        <fullName evidence="5">Uncharacterized protein armh4 isoform X1</fullName>
    </submittedName>
</protein>
<evidence type="ECO:0000256" key="3">
    <source>
        <dbReference type="SAM" id="SignalP"/>
    </source>
</evidence>
<dbReference type="OrthoDB" id="9904542at2759"/>
<evidence type="ECO:0000313" key="4">
    <source>
        <dbReference type="Proteomes" id="UP000221080"/>
    </source>
</evidence>
<feature type="compositionally biased region" description="Acidic residues" evidence="1">
    <location>
        <begin position="507"/>
        <end position="537"/>
    </location>
</feature>
<dbReference type="AlphaFoldDB" id="A0A2D0PY98"/>
<feature type="region of interest" description="Disordered" evidence="1">
    <location>
        <begin position="404"/>
        <end position="440"/>
    </location>
</feature>
<feature type="region of interest" description="Disordered" evidence="1">
    <location>
        <begin position="613"/>
        <end position="644"/>
    </location>
</feature>
<reference evidence="4" key="1">
    <citation type="journal article" date="2016" name="Nat. Commun.">
        <title>The channel catfish genome sequence provides insights into the evolution of scale formation in teleosts.</title>
        <authorList>
            <person name="Liu Z."/>
            <person name="Liu S."/>
            <person name="Yao J."/>
            <person name="Bao L."/>
            <person name="Zhang J."/>
            <person name="Li Y."/>
            <person name="Jiang C."/>
            <person name="Sun L."/>
            <person name="Wang R."/>
            <person name="Zhang Y."/>
            <person name="Zhou T."/>
            <person name="Zeng Q."/>
            <person name="Fu Q."/>
            <person name="Gao S."/>
            <person name="Li N."/>
            <person name="Koren S."/>
            <person name="Jiang Y."/>
            <person name="Zimin A."/>
            <person name="Xu P."/>
            <person name="Phillippy A.M."/>
            <person name="Geng X."/>
            <person name="Song L."/>
            <person name="Sun F."/>
            <person name="Li C."/>
            <person name="Wang X."/>
            <person name="Chen A."/>
            <person name="Jin Y."/>
            <person name="Yuan Z."/>
            <person name="Yang Y."/>
            <person name="Tan S."/>
            <person name="Peatman E."/>
            <person name="Lu J."/>
            <person name="Qin Z."/>
            <person name="Dunham R."/>
            <person name="Li Z."/>
            <person name="Sonstegard T."/>
            <person name="Feng J."/>
            <person name="Danzmann R.G."/>
            <person name="Schroeder S."/>
            <person name="Scheffler B."/>
            <person name="Duke M.V."/>
            <person name="Ballard L."/>
            <person name="Kucuktas H."/>
            <person name="Kaltenboeck L."/>
            <person name="Liu H."/>
            <person name="Armbruster J."/>
            <person name="Xie Y."/>
            <person name="Kirby M.L."/>
            <person name="Tian Y."/>
            <person name="Flanagan M.E."/>
            <person name="Mu W."/>
            <person name="Waldbieser G.C."/>
        </authorList>
    </citation>
    <scope>NUCLEOTIDE SEQUENCE [LARGE SCALE GENOMIC DNA]</scope>
    <source>
        <strain evidence="4">SDA103</strain>
    </source>
</reference>
<dbReference type="PANTHER" id="PTHR21585">
    <property type="entry name" value="FULL-LENGTH CDNA CLONE CS0DC025YL05 OF NEUROBLASTOMA"/>
    <property type="match status" value="1"/>
</dbReference>
<keyword evidence="2" id="KW-1133">Transmembrane helix</keyword>
<gene>
    <name evidence="5" type="primary">armh4</name>
</gene>
<dbReference type="CTD" id="145407"/>
<feature type="chain" id="PRO_5012135471" evidence="3">
    <location>
        <begin position="22"/>
        <end position="644"/>
    </location>
</feature>
<evidence type="ECO:0000256" key="2">
    <source>
        <dbReference type="SAM" id="Phobius"/>
    </source>
</evidence>
<keyword evidence="3" id="KW-0732">Signal</keyword>
<sequence>MPDLVLLQVLLLVGACLSTWAIPLKSTSSPQERRCDRIEQRSRDTNEHPASHHDEKMCIISSIHLASSPLVQEPRGTADVLSSGKHEEMKIAVTDAILGHVRQIELFRRSAKSYTQYHEESTGPTDESSAEEKNQKFLPASPYESFSLVDHTVGPGNENTEKEPPTSPESYAEQKVGPSILPIQLRTDRPAQTQVTLGHSDYISLRYSDIEEDKGTVQPLTKPRPVKQDGGWEVKTIKNQFDELKSSREISTQPPFSAHASVSQPPRNINSAVTSLTTSGGYDGQTGGSTQDKDRAAEINLFTAAEQDKELVPGLLQPDLTLSSRLAELGVTWTEPVHLQGVEEASVLPLLQEVGTDATMSSEDLPLIFDDVTPSSSSALASELSVAMVPARGMLGETELEQTLSMDTDQSPHQSFPGPSDWPSPWQMSGAENSDTVSSSQMLISRPFSEADVERNERTERLQNTDILTTSVDVLRLSPSPVLATTQKVADIKTTHSAVLKPMSGLEELESQENEDEEDEYADDSEEEEEESEEELTEVPVHSPTHPPYILIPPPPVWGQRNQGLIRSWVKLIREKAGYVSGMLAPVGIGIAGALLIVGALYGIRMIHRKRRNSLKHQRRKQTTEVRSGPDQAMLLADSSEDEF</sequence>
<feature type="region of interest" description="Disordered" evidence="1">
    <location>
        <begin position="115"/>
        <end position="174"/>
    </location>
</feature>
<keyword evidence="4" id="KW-1185">Reference proteome</keyword>
<dbReference type="KEGG" id="ipu:108257614"/>
<dbReference type="PANTHER" id="PTHR21585:SF0">
    <property type="entry name" value="ARMADILLO-LIKE HELICAL DOMAIN-CONTAINING PROTEIN 4"/>
    <property type="match status" value="1"/>
</dbReference>
<dbReference type="GeneID" id="108257614"/>
<feature type="signal peptide" evidence="3">
    <location>
        <begin position="1"/>
        <end position="21"/>
    </location>
</feature>
<feature type="compositionally biased region" description="Polar residues" evidence="1">
    <location>
        <begin position="426"/>
        <end position="440"/>
    </location>
</feature>
<reference evidence="5" key="2">
    <citation type="submission" date="2025-08" db="UniProtKB">
        <authorList>
            <consortium name="RefSeq"/>
        </authorList>
    </citation>
    <scope>IDENTIFICATION</scope>
    <source>
        <tissue evidence="5">Blood</tissue>
    </source>
</reference>
<feature type="compositionally biased region" description="Polar residues" evidence="1">
    <location>
        <begin position="115"/>
        <end position="127"/>
    </location>
</feature>
<dbReference type="InterPro" id="IPR031524">
    <property type="entry name" value="ARMH4"/>
</dbReference>
<dbReference type="Proteomes" id="UP000221080">
    <property type="component" value="Chromosome 25"/>
</dbReference>
<proteinExistence type="predicted"/>
<dbReference type="RefSeq" id="XP_017311009.1">
    <property type="nucleotide sequence ID" value="XM_017455520.3"/>
</dbReference>
<feature type="region of interest" description="Disordered" evidence="1">
    <location>
        <begin position="246"/>
        <end position="269"/>
    </location>
</feature>
<feature type="compositionally biased region" description="Polar residues" evidence="1">
    <location>
        <begin position="249"/>
        <end position="269"/>
    </location>
</feature>
<feature type="region of interest" description="Disordered" evidence="1">
    <location>
        <begin position="31"/>
        <end position="53"/>
    </location>
</feature>
<organism evidence="4 5">
    <name type="scientific">Ictalurus punctatus</name>
    <name type="common">Channel catfish</name>
    <name type="synonym">Silurus punctatus</name>
    <dbReference type="NCBI Taxonomy" id="7998"/>
    <lineage>
        <taxon>Eukaryota</taxon>
        <taxon>Metazoa</taxon>
        <taxon>Chordata</taxon>
        <taxon>Craniata</taxon>
        <taxon>Vertebrata</taxon>
        <taxon>Euteleostomi</taxon>
        <taxon>Actinopterygii</taxon>
        <taxon>Neopterygii</taxon>
        <taxon>Teleostei</taxon>
        <taxon>Ostariophysi</taxon>
        <taxon>Siluriformes</taxon>
        <taxon>Ictaluridae</taxon>
        <taxon>Ictalurus</taxon>
    </lineage>
</organism>